<evidence type="ECO:0000313" key="2">
    <source>
        <dbReference type="Proteomes" id="UP000624404"/>
    </source>
</evidence>
<dbReference type="AlphaFoldDB" id="A0A8H2ZK80"/>
<comment type="caution">
    <text evidence="1">The sequence shown here is derived from an EMBL/GenBank/DDBJ whole genome shotgun (WGS) entry which is preliminary data.</text>
</comment>
<evidence type="ECO:0000313" key="1">
    <source>
        <dbReference type="EMBL" id="CAD6441812.1"/>
    </source>
</evidence>
<sequence>MASSTTVNTATINSASTELNSLLRTLNTYDGTPASRLSLLQCTKNLQAVLEDPYDKMTRFIEDASILAALFVLIRINALKKLPTSRTIAAADLARACEVDTSLITRTMRVLVTNGIAEEAERDIYMHNELSRQFAPTLLGGFTCTLFDNIRAVGELPNHVKMHKYADSLSRATQSPFSFAMGHEGKAYYETLDMDSQQRLLADFALKNSDKNFPILGLFPFQDLETQVKKNLERPFVVDIAGGGGQSSYRYSTTAHLVASSSCRTFQL</sequence>
<gene>
    <name evidence="1" type="ORF">SCLTRI_LOCUS1604</name>
</gene>
<dbReference type="SUPFAM" id="SSF46785">
    <property type="entry name" value="Winged helix' DNA-binding domain"/>
    <property type="match status" value="1"/>
</dbReference>
<dbReference type="PANTHER" id="PTHR43712">
    <property type="entry name" value="PUTATIVE (AFU_ORTHOLOGUE AFUA_4G14580)-RELATED"/>
    <property type="match status" value="1"/>
</dbReference>
<reference evidence="1" key="1">
    <citation type="submission" date="2020-10" db="EMBL/GenBank/DDBJ databases">
        <authorList>
            <person name="Kusch S."/>
        </authorList>
    </citation>
    <scope>NUCLEOTIDE SEQUENCE</scope>
    <source>
        <strain evidence="1">SwB9</strain>
    </source>
</reference>
<name>A0A8H2ZK80_9HELO</name>
<protein>
    <submittedName>
        <fullName evidence="1">0b42d806-e139-44f5-bbd5-ada1b2aa24fc</fullName>
    </submittedName>
</protein>
<dbReference type="Proteomes" id="UP000624404">
    <property type="component" value="Unassembled WGS sequence"/>
</dbReference>
<accession>A0A8H2ZK80</accession>
<dbReference type="Gene3D" id="1.10.10.10">
    <property type="entry name" value="Winged helix-like DNA-binding domain superfamily/Winged helix DNA-binding domain"/>
    <property type="match status" value="1"/>
</dbReference>
<dbReference type="InterPro" id="IPR036388">
    <property type="entry name" value="WH-like_DNA-bd_sf"/>
</dbReference>
<dbReference type="PANTHER" id="PTHR43712:SF16">
    <property type="entry name" value="O-METHYLTRANSFERASE ELCB"/>
    <property type="match status" value="1"/>
</dbReference>
<dbReference type="OrthoDB" id="1535081at2759"/>
<proteinExistence type="predicted"/>
<keyword evidence="2" id="KW-1185">Reference proteome</keyword>
<dbReference type="EMBL" id="CAJHIA010000007">
    <property type="protein sequence ID" value="CAD6441812.1"/>
    <property type="molecule type" value="Genomic_DNA"/>
</dbReference>
<dbReference type="InterPro" id="IPR036390">
    <property type="entry name" value="WH_DNA-bd_sf"/>
</dbReference>
<organism evidence="1 2">
    <name type="scientific">Sclerotinia trifoliorum</name>
    <dbReference type="NCBI Taxonomy" id="28548"/>
    <lineage>
        <taxon>Eukaryota</taxon>
        <taxon>Fungi</taxon>
        <taxon>Dikarya</taxon>
        <taxon>Ascomycota</taxon>
        <taxon>Pezizomycotina</taxon>
        <taxon>Leotiomycetes</taxon>
        <taxon>Helotiales</taxon>
        <taxon>Sclerotiniaceae</taxon>
        <taxon>Sclerotinia</taxon>
    </lineage>
</organism>